<proteinExistence type="predicted"/>
<protein>
    <recommendedName>
        <fullName evidence="5">Homing endonuclease</fullName>
    </recommendedName>
</protein>
<feature type="domain" description="Nuclease associated modular" evidence="2">
    <location>
        <begin position="33"/>
        <end position="49"/>
    </location>
</feature>
<dbReference type="SMART" id="SM00496">
    <property type="entry name" value="IENR2"/>
    <property type="match status" value="3"/>
</dbReference>
<dbReference type="InterPro" id="IPR003611">
    <property type="entry name" value="NUMOD3"/>
</dbReference>
<dbReference type="Pfam" id="PF07460">
    <property type="entry name" value="NUMOD3"/>
    <property type="match status" value="2"/>
</dbReference>
<evidence type="ECO:0000259" key="2">
    <source>
        <dbReference type="SMART" id="SM00496"/>
    </source>
</evidence>
<gene>
    <name evidence="4" type="ORF">MM415B01237_0008</name>
</gene>
<evidence type="ECO:0000259" key="3">
    <source>
        <dbReference type="SMART" id="SM00507"/>
    </source>
</evidence>
<feature type="domain" description="Nuclease associated modular" evidence="2">
    <location>
        <begin position="16"/>
        <end position="32"/>
    </location>
</feature>
<evidence type="ECO:0008006" key="5">
    <source>
        <dbReference type="Google" id="ProtNLM"/>
    </source>
</evidence>
<dbReference type="CDD" id="cd00085">
    <property type="entry name" value="HNHc"/>
    <property type="match status" value="1"/>
</dbReference>
<dbReference type="InterPro" id="IPR003615">
    <property type="entry name" value="HNH_nuc"/>
</dbReference>
<name>A0A6M3ITA6_9ZZZZ</name>
<organism evidence="4">
    <name type="scientific">viral metagenome</name>
    <dbReference type="NCBI Taxonomy" id="1070528"/>
    <lineage>
        <taxon>unclassified sequences</taxon>
        <taxon>metagenomes</taxon>
        <taxon>organismal metagenomes</taxon>
    </lineage>
</organism>
<dbReference type="EMBL" id="MT141382">
    <property type="protein sequence ID" value="QJA59732.1"/>
    <property type="molecule type" value="Genomic_DNA"/>
</dbReference>
<feature type="domain" description="HNH nuclease" evidence="3">
    <location>
        <begin position="117"/>
        <end position="168"/>
    </location>
</feature>
<evidence type="ECO:0000256" key="1">
    <source>
        <dbReference type="SAM" id="MobiDB-lite"/>
    </source>
</evidence>
<sequence>MPKGIKGFQKGHSIWVNRKHSEKTKKKMGKSKKEMIFSKEHRRKLRLKRKGRKCTLGKRWKLSIEKIQNRQGKNNSMFGKHHSEETKEKQRKYRGPLSSNWQGGISFEPYTIDWTETLRRAIRERDNYVCQICNKLQGDIAHDVHHKDYNKKNCNPDNLITLCRRCHMKTNGKNREYWIKYFNNK</sequence>
<dbReference type="SMART" id="SM00507">
    <property type="entry name" value="HNHc"/>
    <property type="match status" value="1"/>
</dbReference>
<feature type="domain" description="Nuclease associated modular" evidence="2">
    <location>
        <begin position="78"/>
        <end position="94"/>
    </location>
</feature>
<dbReference type="GO" id="GO:0003677">
    <property type="term" value="F:DNA binding"/>
    <property type="evidence" value="ECO:0007669"/>
    <property type="project" value="InterPro"/>
</dbReference>
<accession>A0A6M3ITA6</accession>
<reference evidence="4" key="1">
    <citation type="submission" date="2020-03" db="EMBL/GenBank/DDBJ databases">
        <title>The deep terrestrial virosphere.</title>
        <authorList>
            <person name="Holmfeldt K."/>
            <person name="Nilsson E."/>
            <person name="Simone D."/>
            <person name="Lopez-Fernandez M."/>
            <person name="Wu X."/>
            <person name="de Brujin I."/>
            <person name="Lundin D."/>
            <person name="Andersson A."/>
            <person name="Bertilsson S."/>
            <person name="Dopson M."/>
        </authorList>
    </citation>
    <scope>NUCLEOTIDE SEQUENCE</scope>
    <source>
        <strain evidence="4">MM415B01237</strain>
    </source>
</reference>
<dbReference type="SUPFAM" id="SSF64496">
    <property type="entry name" value="DNA-binding domain of intron-encoded endonucleases"/>
    <property type="match status" value="1"/>
</dbReference>
<dbReference type="Gene3D" id="1.10.30.50">
    <property type="match status" value="1"/>
</dbReference>
<feature type="region of interest" description="Disordered" evidence="1">
    <location>
        <begin position="68"/>
        <end position="96"/>
    </location>
</feature>
<evidence type="ECO:0000313" key="4">
    <source>
        <dbReference type="EMBL" id="QJA59732.1"/>
    </source>
</evidence>
<dbReference type="AlphaFoldDB" id="A0A6M3ITA6"/>